<dbReference type="PANTHER" id="PTHR33164">
    <property type="entry name" value="TRANSCRIPTIONAL REGULATOR, MARR FAMILY"/>
    <property type="match status" value="1"/>
</dbReference>
<dbReference type="SMR" id="A0A5M7C499"/>
<dbReference type="Gene3D" id="1.10.10.10">
    <property type="entry name" value="Winged helix-like DNA-binding domain superfamily/Winged helix DNA-binding domain"/>
    <property type="match status" value="1"/>
</dbReference>
<name>A0A5M7C499_SACHI</name>
<evidence type="ECO:0000313" key="5">
    <source>
        <dbReference type="EMBL" id="KAA5837206.1"/>
    </source>
</evidence>
<keyword evidence="3" id="KW-0804">Transcription</keyword>
<evidence type="ECO:0000256" key="3">
    <source>
        <dbReference type="ARBA" id="ARBA00023163"/>
    </source>
</evidence>
<sequence length="143" mass="15506">MDDFPSALMVLHRELRGIYAATARRFGLTAQQVELLCLLGGRSPSLGELAAMLGCDKTNITGMVDRLERRELLSRAVDRNDRRVARLSLTAEGKVLSGQLRAAFVEAVAERWGPLDAADIAVVARLATSKSALSEQGDGRQAR</sequence>
<dbReference type="InterPro" id="IPR000835">
    <property type="entry name" value="HTH_MarR-typ"/>
</dbReference>
<dbReference type="PANTHER" id="PTHR33164:SF107">
    <property type="entry name" value="TRANSCRIPTIONAL REGULATORY PROTEIN"/>
    <property type="match status" value="1"/>
</dbReference>
<dbReference type="PROSITE" id="PS50995">
    <property type="entry name" value="HTH_MARR_2"/>
    <property type="match status" value="1"/>
</dbReference>
<feature type="domain" description="HTH marR-type" evidence="4">
    <location>
        <begin position="1"/>
        <end position="132"/>
    </location>
</feature>
<dbReference type="GO" id="GO:0003677">
    <property type="term" value="F:DNA binding"/>
    <property type="evidence" value="ECO:0007669"/>
    <property type="project" value="UniProtKB-KW"/>
</dbReference>
<keyword evidence="6" id="KW-1185">Reference proteome</keyword>
<dbReference type="GO" id="GO:0006950">
    <property type="term" value="P:response to stress"/>
    <property type="evidence" value="ECO:0007669"/>
    <property type="project" value="TreeGrafter"/>
</dbReference>
<dbReference type="InterPro" id="IPR023187">
    <property type="entry name" value="Tscrpt_reg_MarR-type_CS"/>
</dbReference>
<dbReference type="OrthoDB" id="3216907at2"/>
<evidence type="ECO:0000259" key="4">
    <source>
        <dbReference type="PROSITE" id="PS50995"/>
    </source>
</evidence>
<dbReference type="Pfam" id="PF01047">
    <property type="entry name" value="MarR"/>
    <property type="match status" value="1"/>
</dbReference>
<evidence type="ECO:0000256" key="1">
    <source>
        <dbReference type="ARBA" id="ARBA00023015"/>
    </source>
</evidence>
<dbReference type="EMBL" id="VWPH01000002">
    <property type="protein sequence ID" value="KAA5837206.1"/>
    <property type="molecule type" value="Genomic_DNA"/>
</dbReference>
<dbReference type="PRINTS" id="PR00598">
    <property type="entry name" value="HTHMARR"/>
</dbReference>
<gene>
    <name evidence="5" type="ORF">F1721_05230</name>
</gene>
<dbReference type="Proteomes" id="UP000323946">
    <property type="component" value="Unassembled WGS sequence"/>
</dbReference>
<dbReference type="RefSeq" id="WP_150065368.1">
    <property type="nucleotide sequence ID" value="NZ_JBEPDJ010000011.1"/>
</dbReference>
<dbReference type="InterPro" id="IPR039422">
    <property type="entry name" value="MarR/SlyA-like"/>
</dbReference>
<dbReference type="InterPro" id="IPR036390">
    <property type="entry name" value="WH_DNA-bd_sf"/>
</dbReference>
<proteinExistence type="predicted"/>
<evidence type="ECO:0000313" key="6">
    <source>
        <dbReference type="Proteomes" id="UP000323946"/>
    </source>
</evidence>
<dbReference type="GO" id="GO:0003700">
    <property type="term" value="F:DNA-binding transcription factor activity"/>
    <property type="evidence" value="ECO:0007669"/>
    <property type="project" value="InterPro"/>
</dbReference>
<dbReference type="PROSITE" id="PS01117">
    <property type="entry name" value="HTH_MARR_1"/>
    <property type="match status" value="1"/>
</dbReference>
<dbReference type="InterPro" id="IPR036388">
    <property type="entry name" value="WH-like_DNA-bd_sf"/>
</dbReference>
<accession>A0A5M7C499</accession>
<dbReference type="AlphaFoldDB" id="A0A5M7C499"/>
<evidence type="ECO:0000256" key="2">
    <source>
        <dbReference type="ARBA" id="ARBA00023125"/>
    </source>
</evidence>
<keyword evidence="1" id="KW-0805">Transcription regulation</keyword>
<protein>
    <submittedName>
        <fullName evidence="5">Winged helix DNA-binding protein</fullName>
    </submittedName>
</protein>
<organism evidence="5 6">
    <name type="scientific">Saccharopolyspora hirsuta</name>
    <dbReference type="NCBI Taxonomy" id="1837"/>
    <lineage>
        <taxon>Bacteria</taxon>
        <taxon>Bacillati</taxon>
        <taxon>Actinomycetota</taxon>
        <taxon>Actinomycetes</taxon>
        <taxon>Pseudonocardiales</taxon>
        <taxon>Pseudonocardiaceae</taxon>
        <taxon>Saccharopolyspora</taxon>
    </lineage>
</organism>
<dbReference type="SMART" id="SM00347">
    <property type="entry name" value="HTH_MARR"/>
    <property type="match status" value="1"/>
</dbReference>
<reference evidence="5 6" key="1">
    <citation type="submission" date="2019-09" db="EMBL/GenBank/DDBJ databases">
        <title>Draft genome sequence of the thermophilic Saccharopolyspora hirsuta VKM Ac-666T.</title>
        <authorList>
            <person name="Lobastova T.G."/>
            <person name="Fokina V."/>
            <person name="Bragin E.Y."/>
            <person name="Shtratnikova V.Y."/>
            <person name="Starodumova I.P."/>
            <person name="Tarlachkov S.V."/>
            <person name="Donova M.V."/>
        </authorList>
    </citation>
    <scope>NUCLEOTIDE SEQUENCE [LARGE SCALE GENOMIC DNA]</scope>
    <source>
        <strain evidence="5 6">VKM Ac-666</strain>
    </source>
</reference>
<keyword evidence="2 5" id="KW-0238">DNA-binding</keyword>
<comment type="caution">
    <text evidence="5">The sequence shown here is derived from an EMBL/GenBank/DDBJ whole genome shotgun (WGS) entry which is preliminary data.</text>
</comment>
<dbReference type="SUPFAM" id="SSF46785">
    <property type="entry name" value="Winged helix' DNA-binding domain"/>
    <property type="match status" value="1"/>
</dbReference>